<name>A0AAV0QFM7_9ROSI</name>
<proteinExistence type="predicted"/>
<comment type="caution">
    <text evidence="2">The sequence shown here is derived from an EMBL/GenBank/DDBJ whole genome shotgun (WGS) entry which is preliminary data.</text>
</comment>
<organism evidence="2 3">
    <name type="scientific">Linum tenue</name>
    <dbReference type="NCBI Taxonomy" id="586396"/>
    <lineage>
        <taxon>Eukaryota</taxon>
        <taxon>Viridiplantae</taxon>
        <taxon>Streptophyta</taxon>
        <taxon>Embryophyta</taxon>
        <taxon>Tracheophyta</taxon>
        <taxon>Spermatophyta</taxon>
        <taxon>Magnoliopsida</taxon>
        <taxon>eudicotyledons</taxon>
        <taxon>Gunneridae</taxon>
        <taxon>Pentapetalae</taxon>
        <taxon>rosids</taxon>
        <taxon>fabids</taxon>
        <taxon>Malpighiales</taxon>
        <taxon>Linaceae</taxon>
        <taxon>Linum</taxon>
    </lineage>
</organism>
<feature type="region of interest" description="Disordered" evidence="1">
    <location>
        <begin position="57"/>
        <end position="84"/>
    </location>
</feature>
<gene>
    <name evidence="2" type="ORF">LITE_LOCUS42907</name>
</gene>
<evidence type="ECO:0000313" key="3">
    <source>
        <dbReference type="Proteomes" id="UP001154282"/>
    </source>
</evidence>
<evidence type="ECO:0000256" key="1">
    <source>
        <dbReference type="SAM" id="MobiDB-lite"/>
    </source>
</evidence>
<evidence type="ECO:0000313" key="2">
    <source>
        <dbReference type="EMBL" id="CAI0543651.1"/>
    </source>
</evidence>
<reference evidence="2" key="1">
    <citation type="submission" date="2022-08" db="EMBL/GenBank/DDBJ databases">
        <authorList>
            <person name="Gutierrez-Valencia J."/>
        </authorList>
    </citation>
    <scope>NUCLEOTIDE SEQUENCE</scope>
</reference>
<sequence>MAGDNEINLNESKRVVFLEHLGTNLQLQASLQPPPPPRRWLIQPRVLRDRKGRKWRGNWRRRTPIPKSDITPVPRPDFHLRKEL</sequence>
<accession>A0AAV0QFM7</accession>
<dbReference type="EMBL" id="CAMGYJ010000009">
    <property type="protein sequence ID" value="CAI0543651.1"/>
    <property type="molecule type" value="Genomic_DNA"/>
</dbReference>
<dbReference type="Proteomes" id="UP001154282">
    <property type="component" value="Unassembled WGS sequence"/>
</dbReference>
<protein>
    <submittedName>
        <fullName evidence="2">Uncharacterized protein</fullName>
    </submittedName>
</protein>
<dbReference type="AlphaFoldDB" id="A0AAV0QFM7"/>
<keyword evidence="3" id="KW-1185">Reference proteome</keyword>